<evidence type="ECO:0008006" key="5">
    <source>
        <dbReference type="Google" id="ProtNLM"/>
    </source>
</evidence>
<feature type="compositionally biased region" description="Basic and acidic residues" evidence="2">
    <location>
        <begin position="28"/>
        <end position="42"/>
    </location>
</feature>
<comment type="caution">
    <text evidence="3">The sequence shown here is derived from an EMBL/GenBank/DDBJ whole genome shotgun (WGS) entry which is preliminary data.</text>
</comment>
<feature type="coiled-coil region" evidence="1">
    <location>
        <begin position="79"/>
        <end position="106"/>
    </location>
</feature>
<dbReference type="InterPro" id="IPR015660">
    <property type="entry name" value="MASH1/Ascl1a-like"/>
</dbReference>
<sequence>MASDDDPKFPISEQNTDELFQFFSDPQQEQKDEHDLTHHLSEDGNVAAVGKRKTAPGFGFKQKGNIPSHEGKRSISDHMHEAVNYIKHLQNRITELSDKRDELKRRSTITLHKPKSLTECTEEEDSQVEVRACFVGVEVVIKTGLRRSLLLSKVLEVLFAEGLNVVSCVSTSNVNERMLHTIISEVNDDQGSIELSELQKKLTEVINENLDQCPVI</sequence>
<gene>
    <name evidence="3" type="ORF">CCACVL1_07699</name>
</gene>
<evidence type="ECO:0000256" key="1">
    <source>
        <dbReference type="SAM" id="Coils"/>
    </source>
</evidence>
<dbReference type="GO" id="GO:0000977">
    <property type="term" value="F:RNA polymerase II transcription regulatory region sequence-specific DNA binding"/>
    <property type="evidence" value="ECO:0007669"/>
    <property type="project" value="TreeGrafter"/>
</dbReference>
<dbReference type="GO" id="GO:0090575">
    <property type="term" value="C:RNA polymerase II transcription regulator complex"/>
    <property type="evidence" value="ECO:0007669"/>
    <property type="project" value="TreeGrafter"/>
</dbReference>
<name>A0A1R3J4A3_COCAP</name>
<dbReference type="PANTHER" id="PTHR13935">
    <property type="entry name" value="ACHAETE-SCUTE TRANSCRIPTION FACTOR-RELATED"/>
    <property type="match status" value="1"/>
</dbReference>
<organism evidence="3 4">
    <name type="scientific">Corchorus capsularis</name>
    <name type="common">Jute</name>
    <dbReference type="NCBI Taxonomy" id="210143"/>
    <lineage>
        <taxon>Eukaryota</taxon>
        <taxon>Viridiplantae</taxon>
        <taxon>Streptophyta</taxon>
        <taxon>Embryophyta</taxon>
        <taxon>Tracheophyta</taxon>
        <taxon>Spermatophyta</taxon>
        <taxon>Magnoliopsida</taxon>
        <taxon>eudicotyledons</taxon>
        <taxon>Gunneridae</taxon>
        <taxon>Pentapetalae</taxon>
        <taxon>rosids</taxon>
        <taxon>malvids</taxon>
        <taxon>Malvales</taxon>
        <taxon>Malvaceae</taxon>
        <taxon>Grewioideae</taxon>
        <taxon>Apeibeae</taxon>
        <taxon>Corchorus</taxon>
    </lineage>
</organism>
<dbReference type="GO" id="GO:0000981">
    <property type="term" value="F:DNA-binding transcription factor activity, RNA polymerase II-specific"/>
    <property type="evidence" value="ECO:0007669"/>
    <property type="project" value="TreeGrafter"/>
</dbReference>
<dbReference type="Proteomes" id="UP000188268">
    <property type="component" value="Unassembled WGS sequence"/>
</dbReference>
<keyword evidence="4" id="KW-1185">Reference proteome</keyword>
<reference evidence="3 4" key="1">
    <citation type="submission" date="2013-09" db="EMBL/GenBank/DDBJ databases">
        <title>Corchorus capsularis genome sequencing.</title>
        <authorList>
            <person name="Alam M."/>
            <person name="Haque M.S."/>
            <person name="Islam M.S."/>
            <person name="Emdad E.M."/>
            <person name="Islam M.M."/>
            <person name="Ahmed B."/>
            <person name="Halim A."/>
            <person name="Hossen Q.M.M."/>
            <person name="Hossain M.Z."/>
            <person name="Ahmed R."/>
            <person name="Khan M.M."/>
            <person name="Islam R."/>
            <person name="Rashid M.M."/>
            <person name="Khan S.A."/>
            <person name="Rahman M.S."/>
            <person name="Alam M."/>
        </authorList>
    </citation>
    <scope>NUCLEOTIDE SEQUENCE [LARGE SCALE GENOMIC DNA]</scope>
    <source>
        <strain evidence="4">cv. CVL-1</strain>
        <tissue evidence="3">Whole seedling</tissue>
    </source>
</reference>
<evidence type="ECO:0000313" key="3">
    <source>
        <dbReference type="EMBL" id="OMO89669.1"/>
    </source>
</evidence>
<proteinExistence type="predicted"/>
<evidence type="ECO:0000313" key="4">
    <source>
        <dbReference type="Proteomes" id="UP000188268"/>
    </source>
</evidence>
<accession>A0A1R3J4A3</accession>
<dbReference type="OrthoDB" id="1935281at2759"/>
<dbReference type="PANTHER" id="PTHR13935:SF155">
    <property type="entry name" value="TRANSCRIPTION FACTOR BHLH120-LIKE"/>
    <property type="match status" value="1"/>
</dbReference>
<dbReference type="AlphaFoldDB" id="A0A1R3J4A3"/>
<keyword evidence="1" id="KW-0175">Coiled coil</keyword>
<dbReference type="OMA" id="NIPSHEG"/>
<feature type="region of interest" description="Disordered" evidence="2">
    <location>
        <begin position="24"/>
        <end position="44"/>
    </location>
</feature>
<dbReference type="EMBL" id="AWWV01008631">
    <property type="protein sequence ID" value="OMO89669.1"/>
    <property type="molecule type" value="Genomic_DNA"/>
</dbReference>
<evidence type="ECO:0000256" key="2">
    <source>
        <dbReference type="SAM" id="MobiDB-lite"/>
    </source>
</evidence>
<protein>
    <recommendedName>
        <fullName evidence="5">BHLH domain-containing protein</fullName>
    </recommendedName>
</protein>
<dbReference type="Gramene" id="OMO89669">
    <property type="protein sequence ID" value="OMO89669"/>
    <property type="gene ID" value="CCACVL1_07699"/>
</dbReference>